<evidence type="ECO:0000256" key="3">
    <source>
        <dbReference type="ARBA" id="ARBA00022692"/>
    </source>
</evidence>
<evidence type="ECO:0000256" key="5">
    <source>
        <dbReference type="ARBA" id="ARBA00023136"/>
    </source>
</evidence>
<evidence type="ECO:0000313" key="8">
    <source>
        <dbReference type="Proteomes" id="UP000652761"/>
    </source>
</evidence>
<dbReference type="GO" id="GO:0032511">
    <property type="term" value="P:late endosome to vacuole transport via multivesicular body sorting pathway"/>
    <property type="evidence" value="ECO:0007669"/>
    <property type="project" value="TreeGrafter"/>
</dbReference>
<evidence type="ECO:0000256" key="2">
    <source>
        <dbReference type="ARBA" id="ARBA00005645"/>
    </source>
</evidence>
<gene>
    <name evidence="7" type="ORF">Taro_032857</name>
</gene>
<dbReference type="GO" id="GO:0016020">
    <property type="term" value="C:membrane"/>
    <property type="evidence" value="ECO:0007669"/>
    <property type="project" value="UniProtKB-SubCell"/>
</dbReference>
<dbReference type="Pfam" id="PF04133">
    <property type="entry name" value="Vps55"/>
    <property type="match status" value="1"/>
</dbReference>
<protein>
    <submittedName>
        <fullName evidence="7">Uncharacterized protein</fullName>
    </submittedName>
</protein>
<dbReference type="EMBL" id="NMUH01002462">
    <property type="protein sequence ID" value="MQM00123.1"/>
    <property type="molecule type" value="Genomic_DNA"/>
</dbReference>
<feature type="transmembrane region" description="Helical" evidence="6">
    <location>
        <begin position="107"/>
        <end position="126"/>
    </location>
</feature>
<evidence type="ECO:0000313" key="7">
    <source>
        <dbReference type="EMBL" id="MQM00123.1"/>
    </source>
</evidence>
<dbReference type="GO" id="GO:0005768">
    <property type="term" value="C:endosome"/>
    <property type="evidence" value="ECO:0007669"/>
    <property type="project" value="TreeGrafter"/>
</dbReference>
<proteinExistence type="inferred from homology"/>
<keyword evidence="3 6" id="KW-0812">Transmembrane</keyword>
<evidence type="ECO:0000256" key="1">
    <source>
        <dbReference type="ARBA" id="ARBA00004141"/>
    </source>
</evidence>
<comment type="caution">
    <text evidence="7">The sequence shown here is derived from an EMBL/GenBank/DDBJ whole genome shotgun (WGS) entry which is preliminary data.</text>
</comment>
<keyword evidence="5 6" id="KW-0472">Membrane</keyword>
<dbReference type="InterPro" id="IPR007262">
    <property type="entry name" value="Vps55/LEPROT"/>
</dbReference>
<evidence type="ECO:0000256" key="6">
    <source>
        <dbReference type="SAM" id="Phobius"/>
    </source>
</evidence>
<evidence type="ECO:0000256" key="4">
    <source>
        <dbReference type="ARBA" id="ARBA00022989"/>
    </source>
</evidence>
<comment type="subcellular location">
    <subcellularLocation>
        <location evidence="1">Membrane</location>
        <topology evidence="1">Multi-pass membrane protein</topology>
    </subcellularLocation>
</comment>
<sequence>MLAFDLYTRKRNAERKEKIFLPTMKLVELISIIGEYSSLRILTNHSGRITHLSPSRCRSWGKHVGAAEMAMTVEALMYVLVPMPCLFFGGGSTHFLISRDGGSWVDAAKFMTGASAVGSIAIPAILRHANLIEAGAMWIEFVSFFILVCTVLCFHHVSLEEDW</sequence>
<reference evidence="7" key="1">
    <citation type="submission" date="2017-07" db="EMBL/GenBank/DDBJ databases">
        <title>Taro Niue Genome Assembly and Annotation.</title>
        <authorList>
            <person name="Atibalentja N."/>
            <person name="Keating K."/>
            <person name="Fields C.J."/>
        </authorList>
    </citation>
    <scope>NUCLEOTIDE SEQUENCE</scope>
    <source>
        <strain evidence="7">Niue_2</strain>
        <tissue evidence="7">Leaf</tissue>
    </source>
</reference>
<comment type="similarity">
    <text evidence="2">Belongs to the OB-RGRP/VPS55 family.</text>
</comment>
<dbReference type="PANTHER" id="PTHR12050:SF0">
    <property type="entry name" value="RH04491P"/>
    <property type="match status" value="1"/>
</dbReference>
<dbReference type="Proteomes" id="UP000652761">
    <property type="component" value="Unassembled WGS sequence"/>
</dbReference>
<dbReference type="OrthoDB" id="14246at2759"/>
<keyword evidence="8" id="KW-1185">Reference proteome</keyword>
<keyword evidence="4 6" id="KW-1133">Transmembrane helix</keyword>
<dbReference type="AlphaFoldDB" id="A0A843VMC7"/>
<organism evidence="7 8">
    <name type="scientific">Colocasia esculenta</name>
    <name type="common">Wild taro</name>
    <name type="synonym">Arum esculentum</name>
    <dbReference type="NCBI Taxonomy" id="4460"/>
    <lineage>
        <taxon>Eukaryota</taxon>
        <taxon>Viridiplantae</taxon>
        <taxon>Streptophyta</taxon>
        <taxon>Embryophyta</taxon>
        <taxon>Tracheophyta</taxon>
        <taxon>Spermatophyta</taxon>
        <taxon>Magnoliopsida</taxon>
        <taxon>Liliopsida</taxon>
        <taxon>Araceae</taxon>
        <taxon>Aroideae</taxon>
        <taxon>Colocasieae</taxon>
        <taxon>Colocasia</taxon>
    </lineage>
</organism>
<accession>A0A843VMC7</accession>
<dbReference type="PANTHER" id="PTHR12050">
    <property type="entry name" value="LEPTIN RECEPTOR-RELATED"/>
    <property type="match status" value="1"/>
</dbReference>
<name>A0A843VMC7_COLES</name>
<feature type="transmembrane region" description="Helical" evidence="6">
    <location>
        <begin position="138"/>
        <end position="157"/>
    </location>
</feature>
<feature type="transmembrane region" description="Helical" evidence="6">
    <location>
        <begin position="75"/>
        <end position="95"/>
    </location>
</feature>